<gene>
    <name evidence="1" type="ORF">EZS28_040299</name>
</gene>
<organism evidence="1 2">
    <name type="scientific">Streblomastix strix</name>
    <dbReference type="NCBI Taxonomy" id="222440"/>
    <lineage>
        <taxon>Eukaryota</taxon>
        <taxon>Metamonada</taxon>
        <taxon>Preaxostyla</taxon>
        <taxon>Oxymonadida</taxon>
        <taxon>Streblomastigidae</taxon>
        <taxon>Streblomastix</taxon>
    </lineage>
</organism>
<protein>
    <submittedName>
        <fullName evidence="1">Uncharacterized protein</fullName>
    </submittedName>
</protein>
<evidence type="ECO:0000313" key="1">
    <source>
        <dbReference type="EMBL" id="KAA6364175.1"/>
    </source>
</evidence>
<dbReference type="Proteomes" id="UP000324800">
    <property type="component" value="Unassembled WGS sequence"/>
</dbReference>
<comment type="caution">
    <text evidence="1">The sequence shown here is derived from an EMBL/GenBank/DDBJ whole genome shotgun (WGS) entry which is preliminary data.</text>
</comment>
<reference evidence="1 2" key="1">
    <citation type="submission" date="2019-03" db="EMBL/GenBank/DDBJ databases">
        <title>Single cell metagenomics reveals metabolic interactions within the superorganism composed of flagellate Streblomastix strix and complex community of Bacteroidetes bacteria on its surface.</title>
        <authorList>
            <person name="Treitli S.C."/>
            <person name="Kolisko M."/>
            <person name="Husnik F."/>
            <person name="Keeling P."/>
            <person name="Hampl V."/>
        </authorList>
    </citation>
    <scope>NUCLEOTIDE SEQUENCE [LARGE SCALE GENOMIC DNA]</scope>
    <source>
        <strain evidence="1">ST1C</strain>
    </source>
</reference>
<dbReference type="EMBL" id="SNRW01021981">
    <property type="protein sequence ID" value="KAA6364175.1"/>
    <property type="molecule type" value="Genomic_DNA"/>
</dbReference>
<name>A0A5J4U3F2_9EUKA</name>
<sequence length="97" mass="11763">MLQGLSLDSDIVDIIFVITKSKDNIHGLNEEDELNELEEESNYESEYYNDDEDKDYYEFKEEDVEEEDEDYEDEIGTICYLYYQYRVKIRNQTLKVM</sequence>
<dbReference type="AlphaFoldDB" id="A0A5J4U3F2"/>
<proteinExistence type="predicted"/>
<accession>A0A5J4U3F2</accession>
<evidence type="ECO:0000313" key="2">
    <source>
        <dbReference type="Proteomes" id="UP000324800"/>
    </source>
</evidence>